<dbReference type="InterPro" id="IPR000515">
    <property type="entry name" value="MetI-like"/>
</dbReference>
<protein>
    <recommendedName>
        <fullName evidence="10">Molybdenum transport system permease</fullName>
    </recommendedName>
</protein>
<evidence type="ECO:0000256" key="5">
    <source>
        <dbReference type="ARBA" id="ARBA00022505"/>
    </source>
</evidence>
<evidence type="ECO:0000256" key="6">
    <source>
        <dbReference type="ARBA" id="ARBA00022692"/>
    </source>
</evidence>
<comment type="subcellular location">
    <subcellularLocation>
        <location evidence="1 9">Cell membrane</location>
        <topology evidence="1 9">Multi-pass membrane protein</topology>
    </subcellularLocation>
</comment>
<dbReference type="GO" id="GO:0015098">
    <property type="term" value="F:molybdate ion transmembrane transporter activity"/>
    <property type="evidence" value="ECO:0007669"/>
    <property type="project" value="UniProtKB-UniRule"/>
</dbReference>
<keyword evidence="5 10" id="KW-0500">Molybdenum</keyword>
<dbReference type="Pfam" id="PF00528">
    <property type="entry name" value="BPD_transp_1"/>
    <property type="match status" value="1"/>
</dbReference>
<feature type="transmembrane region" description="Helical" evidence="9">
    <location>
        <begin position="12"/>
        <end position="36"/>
    </location>
</feature>
<feature type="domain" description="ABC transmembrane type-1" evidence="11">
    <location>
        <begin position="13"/>
        <end position="222"/>
    </location>
</feature>
<name>A0A7I8DYJ0_9FIRM</name>
<evidence type="ECO:0000256" key="7">
    <source>
        <dbReference type="ARBA" id="ARBA00022989"/>
    </source>
</evidence>
<dbReference type="AlphaFoldDB" id="A0A7I8DYJ0"/>
<keyword evidence="4 10" id="KW-1003">Cell membrane</keyword>
<evidence type="ECO:0000256" key="8">
    <source>
        <dbReference type="ARBA" id="ARBA00023136"/>
    </source>
</evidence>
<dbReference type="InterPro" id="IPR011867">
    <property type="entry name" value="ModB_ABC"/>
</dbReference>
<dbReference type="RefSeq" id="WP_233541235.1">
    <property type="nucleotide sequence ID" value="NZ_AP024085.1"/>
</dbReference>
<keyword evidence="3 9" id="KW-0813">Transport</keyword>
<dbReference type="GO" id="GO:0005886">
    <property type="term" value="C:plasma membrane"/>
    <property type="evidence" value="ECO:0007669"/>
    <property type="project" value="UniProtKB-SubCell"/>
</dbReference>
<evidence type="ECO:0000313" key="12">
    <source>
        <dbReference type="EMBL" id="BCL57721.1"/>
    </source>
</evidence>
<reference evidence="13" key="1">
    <citation type="submission" date="2020-09" db="EMBL/GenBank/DDBJ databases">
        <title>Complete genome sequencing of Faecalibacillus intestinalis strain 14EGH31.</title>
        <authorList>
            <person name="Sakamoto M."/>
            <person name="Murakami T."/>
            <person name="Mori H."/>
        </authorList>
    </citation>
    <scope>NUCLEOTIDE SEQUENCE [LARGE SCALE GENOMIC DNA]</scope>
    <source>
        <strain evidence="13">14EGH31</strain>
    </source>
</reference>
<dbReference type="Gene3D" id="1.10.3720.10">
    <property type="entry name" value="MetI-like"/>
    <property type="match status" value="1"/>
</dbReference>
<dbReference type="SUPFAM" id="SSF161098">
    <property type="entry name" value="MetI-like"/>
    <property type="match status" value="1"/>
</dbReference>
<evidence type="ECO:0000256" key="2">
    <source>
        <dbReference type="ARBA" id="ARBA00007069"/>
    </source>
</evidence>
<dbReference type="PROSITE" id="PS50928">
    <property type="entry name" value="ABC_TM1"/>
    <property type="match status" value="1"/>
</dbReference>
<evidence type="ECO:0000256" key="1">
    <source>
        <dbReference type="ARBA" id="ARBA00004651"/>
    </source>
</evidence>
<dbReference type="PANTHER" id="PTHR30183">
    <property type="entry name" value="MOLYBDENUM TRANSPORT SYSTEM PERMEASE PROTEIN MODB"/>
    <property type="match status" value="1"/>
</dbReference>
<dbReference type="CDD" id="cd06261">
    <property type="entry name" value="TM_PBP2"/>
    <property type="match status" value="1"/>
</dbReference>
<feature type="transmembrane region" description="Helical" evidence="9">
    <location>
        <begin position="200"/>
        <end position="221"/>
    </location>
</feature>
<dbReference type="InterPro" id="IPR035906">
    <property type="entry name" value="MetI-like_sf"/>
</dbReference>
<evidence type="ECO:0000256" key="3">
    <source>
        <dbReference type="ARBA" id="ARBA00022448"/>
    </source>
</evidence>
<keyword evidence="7 9" id="KW-1133">Transmembrane helix</keyword>
<dbReference type="Proteomes" id="UP000593842">
    <property type="component" value="Chromosome"/>
</dbReference>
<evidence type="ECO:0000313" key="13">
    <source>
        <dbReference type="Proteomes" id="UP000593842"/>
    </source>
</evidence>
<dbReference type="KEGG" id="fit:Fi14EGH31_14330"/>
<organism evidence="12 13">
    <name type="scientific">Faecalibacillus intestinalis</name>
    <dbReference type="NCBI Taxonomy" id="1982626"/>
    <lineage>
        <taxon>Bacteria</taxon>
        <taxon>Bacillati</taxon>
        <taxon>Bacillota</taxon>
        <taxon>Erysipelotrichia</taxon>
        <taxon>Erysipelotrichales</taxon>
        <taxon>Coprobacillaceae</taxon>
        <taxon>Faecalibacillus</taxon>
    </lineage>
</organism>
<gene>
    <name evidence="12" type="ORF">Fi14EGH31_14330</name>
</gene>
<evidence type="ECO:0000256" key="10">
    <source>
        <dbReference type="RuleBase" id="RU365097"/>
    </source>
</evidence>
<evidence type="ECO:0000256" key="4">
    <source>
        <dbReference type="ARBA" id="ARBA00022475"/>
    </source>
</evidence>
<keyword evidence="6 9" id="KW-0812">Transmembrane</keyword>
<accession>A0A7I8DYJ0</accession>
<proteinExistence type="inferred from homology"/>
<dbReference type="EMBL" id="AP024085">
    <property type="protein sequence ID" value="BCL57721.1"/>
    <property type="molecule type" value="Genomic_DNA"/>
</dbReference>
<comment type="function">
    <text evidence="10">Part of the binding-protein-dependent transport system for molybdenum; probably responsible for the translocation of the substrate across the membrane.</text>
</comment>
<dbReference type="GeneID" id="70579868"/>
<evidence type="ECO:0000259" key="11">
    <source>
        <dbReference type="PROSITE" id="PS50928"/>
    </source>
</evidence>
<feature type="transmembrane region" description="Helical" evidence="9">
    <location>
        <begin position="139"/>
        <end position="161"/>
    </location>
</feature>
<dbReference type="NCBIfam" id="TIGR02141">
    <property type="entry name" value="modB_ABC"/>
    <property type="match status" value="1"/>
</dbReference>
<comment type="similarity">
    <text evidence="2 10">Belongs to the binding-protein-dependent transport system permease family. CysTW subfamily.</text>
</comment>
<feature type="transmembrane region" description="Helical" evidence="9">
    <location>
        <begin position="87"/>
        <end position="111"/>
    </location>
</feature>
<keyword evidence="8 9" id="KW-0472">Membrane</keyword>
<dbReference type="PANTHER" id="PTHR30183:SF3">
    <property type="entry name" value="MOLYBDENUM TRANSPORT SYSTEM PERMEASE PROTEIN MODB"/>
    <property type="match status" value="1"/>
</dbReference>
<evidence type="ECO:0000256" key="9">
    <source>
        <dbReference type="RuleBase" id="RU363032"/>
    </source>
</evidence>
<sequence length="231" mass="25524">MIVLEMMVDLSPLYISLKTAIITIIITFFFGLFLAKWTLNRKHDLTKIILDGIFTMPLVLPPTVMGFFLLMIFGVNQPIGKLFFHVFHYKIAFSFSATVIAAVVISFPLMYRSAKAAMEQVNHDLIDAGRTLGMSEKRIFFTVILPEAMPGIISGGVLSFARGLGEFGATAMLAGNIVGKTRTLPLAVYSEVMSGNYDNAGVYVFIIAVICLIAVIGVNIYQYSLKKKRSF</sequence>
<feature type="transmembrane region" description="Helical" evidence="9">
    <location>
        <begin position="48"/>
        <end position="75"/>
    </location>
</feature>